<keyword evidence="3" id="KW-0418">Kinase</keyword>
<keyword evidence="2" id="KW-0808">Transferase</keyword>
<protein>
    <recommendedName>
        <fullName evidence="5">Alpha-type protein kinase domain-containing protein</fullName>
    </recommendedName>
</protein>
<evidence type="ECO:0000256" key="3">
    <source>
        <dbReference type="ARBA" id="ARBA00022777"/>
    </source>
</evidence>
<dbReference type="EMBL" id="JARJCN010000007">
    <property type="protein sequence ID" value="KAJ7099420.1"/>
    <property type="molecule type" value="Genomic_DNA"/>
</dbReference>
<dbReference type="Pfam" id="PF02816">
    <property type="entry name" value="Alpha_kinase"/>
    <property type="match status" value="1"/>
</dbReference>
<gene>
    <name evidence="6" type="ORF">B0H15DRAFT_546283</name>
</gene>
<dbReference type="Proteomes" id="UP001222325">
    <property type="component" value="Unassembled WGS sequence"/>
</dbReference>
<reference evidence="6" key="1">
    <citation type="submission" date="2023-03" db="EMBL/GenBank/DDBJ databases">
        <title>Massive genome expansion in bonnet fungi (Mycena s.s.) driven by repeated elements and novel gene families across ecological guilds.</title>
        <authorList>
            <consortium name="Lawrence Berkeley National Laboratory"/>
            <person name="Harder C.B."/>
            <person name="Miyauchi S."/>
            <person name="Viragh M."/>
            <person name="Kuo A."/>
            <person name="Thoen E."/>
            <person name="Andreopoulos B."/>
            <person name="Lu D."/>
            <person name="Skrede I."/>
            <person name="Drula E."/>
            <person name="Henrissat B."/>
            <person name="Morin E."/>
            <person name="Kohler A."/>
            <person name="Barry K."/>
            <person name="LaButti K."/>
            <person name="Morin E."/>
            <person name="Salamov A."/>
            <person name="Lipzen A."/>
            <person name="Mereny Z."/>
            <person name="Hegedus B."/>
            <person name="Baldrian P."/>
            <person name="Stursova M."/>
            <person name="Weitz H."/>
            <person name="Taylor A."/>
            <person name="Grigoriev I.V."/>
            <person name="Nagy L.G."/>
            <person name="Martin F."/>
            <person name="Kauserud H."/>
        </authorList>
    </citation>
    <scope>NUCLEOTIDE SEQUENCE</scope>
    <source>
        <strain evidence="6">CBHHK173m</strain>
    </source>
</reference>
<evidence type="ECO:0000259" key="5">
    <source>
        <dbReference type="PROSITE" id="PS51158"/>
    </source>
</evidence>
<feature type="compositionally biased region" description="Polar residues" evidence="4">
    <location>
        <begin position="15"/>
        <end position="24"/>
    </location>
</feature>
<keyword evidence="1" id="KW-0723">Serine/threonine-protein kinase</keyword>
<dbReference type="InterPro" id="IPR011009">
    <property type="entry name" value="Kinase-like_dom_sf"/>
</dbReference>
<evidence type="ECO:0000256" key="4">
    <source>
        <dbReference type="SAM" id="MobiDB-lite"/>
    </source>
</evidence>
<dbReference type="AlphaFoldDB" id="A0AAD6UG93"/>
<feature type="compositionally biased region" description="Basic residues" evidence="4">
    <location>
        <begin position="1"/>
        <end position="11"/>
    </location>
</feature>
<evidence type="ECO:0000313" key="6">
    <source>
        <dbReference type="EMBL" id="KAJ7099420.1"/>
    </source>
</evidence>
<organism evidence="6 7">
    <name type="scientific">Mycena belliarum</name>
    <dbReference type="NCBI Taxonomy" id="1033014"/>
    <lineage>
        <taxon>Eukaryota</taxon>
        <taxon>Fungi</taxon>
        <taxon>Dikarya</taxon>
        <taxon>Basidiomycota</taxon>
        <taxon>Agaricomycotina</taxon>
        <taxon>Agaricomycetes</taxon>
        <taxon>Agaricomycetidae</taxon>
        <taxon>Agaricales</taxon>
        <taxon>Marasmiineae</taxon>
        <taxon>Mycenaceae</taxon>
        <taxon>Mycena</taxon>
    </lineage>
</organism>
<feature type="region of interest" description="Disordered" evidence="4">
    <location>
        <begin position="1"/>
        <end position="40"/>
    </location>
</feature>
<evidence type="ECO:0000256" key="1">
    <source>
        <dbReference type="ARBA" id="ARBA00022527"/>
    </source>
</evidence>
<feature type="domain" description="Alpha-type protein kinase" evidence="5">
    <location>
        <begin position="91"/>
        <end position="357"/>
    </location>
</feature>
<accession>A0AAD6UG93</accession>
<dbReference type="Gene3D" id="3.20.200.10">
    <property type="entry name" value="MHCK/EF2 kinase"/>
    <property type="match status" value="1"/>
</dbReference>
<evidence type="ECO:0000256" key="2">
    <source>
        <dbReference type="ARBA" id="ARBA00022679"/>
    </source>
</evidence>
<evidence type="ECO:0000313" key="7">
    <source>
        <dbReference type="Proteomes" id="UP001222325"/>
    </source>
</evidence>
<sequence length="364" mass="40285">MFHPDRRHQHHSGAEPSSESNQYHPGSHLEPLSRHIPTFHPTLPELDGHYRGARIESARAVFERVQFFQVPHRPLKDLLSGANFQGFACSPASAAQGSLGMEHDQYLGIGTFKTAHAGYLSLIHLTKDGLGTKPNEAVAVKRMYVRCSKPTESKPNGWVINRLMPMDEFRKTIMEANVLQWASSIMTFTYSFIHHFLKNSPTPPPFEIPDVRFVHAGVAVIYEQATGPAANPQSKICRTYLVEELIDASAGRRDGFHKFINNGSAVPVPTDDDALAAIAEFLSFTQHVQFYKTAGMVYISDLQGTSNLLTDPQIMTSPSIGEGAEIFGDGNVPAAFSAFSEQHLCNQFCYWFELPSLGAELAPE</sequence>
<dbReference type="InterPro" id="IPR004166">
    <property type="entry name" value="a-kinase_dom"/>
</dbReference>
<proteinExistence type="predicted"/>
<dbReference type="SUPFAM" id="SSF56112">
    <property type="entry name" value="Protein kinase-like (PK-like)"/>
    <property type="match status" value="1"/>
</dbReference>
<name>A0AAD6UG93_9AGAR</name>
<keyword evidence="7" id="KW-1185">Reference proteome</keyword>
<comment type="caution">
    <text evidence="6">The sequence shown here is derived from an EMBL/GenBank/DDBJ whole genome shotgun (WGS) entry which is preliminary data.</text>
</comment>
<dbReference type="GO" id="GO:0004674">
    <property type="term" value="F:protein serine/threonine kinase activity"/>
    <property type="evidence" value="ECO:0007669"/>
    <property type="project" value="UniProtKB-KW"/>
</dbReference>
<dbReference type="GO" id="GO:0005524">
    <property type="term" value="F:ATP binding"/>
    <property type="evidence" value="ECO:0007669"/>
    <property type="project" value="InterPro"/>
</dbReference>
<dbReference type="PROSITE" id="PS51158">
    <property type="entry name" value="ALPHA_KINASE"/>
    <property type="match status" value="1"/>
</dbReference>